<dbReference type="InterPro" id="IPR012677">
    <property type="entry name" value="Nucleotide-bd_a/b_plait_sf"/>
</dbReference>
<dbReference type="InterPro" id="IPR014014">
    <property type="entry name" value="RNA_helicase_DEAD_Q_motif"/>
</dbReference>
<comment type="similarity">
    <text evidence="8 11">Belongs to the DEAD box helicase family.</text>
</comment>
<dbReference type="PROSITE" id="PS51194">
    <property type="entry name" value="HELICASE_CTER"/>
    <property type="match status" value="1"/>
</dbReference>
<evidence type="ECO:0000259" key="15">
    <source>
        <dbReference type="PROSITE" id="PS51195"/>
    </source>
</evidence>
<keyword evidence="4 11" id="KW-0378">Hydrolase</keyword>
<keyword evidence="5 11" id="KW-0347">Helicase</keyword>
<evidence type="ECO:0000256" key="3">
    <source>
        <dbReference type="ARBA" id="ARBA00022741"/>
    </source>
</evidence>
<dbReference type="Gene3D" id="3.40.50.300">
    <property type="entry name" value="P-loop containing nucleotide triphosphate hydrolases"/>
    <property type="match status" value="2"/>
</dbReference>
<keyword evidence="3 11" id="KW-0547">Nucleotide-binding</keyword>
<keyword evidence="2" id="KW-0963">Cytoplasm</keyword>
<dbReference type="GO" id="GO:0016787">
    <property type="term" value="F:hydrolase activity"/>
    <property type="evidence" value="ECO:0007669"/>
    <property type="project" value="UniProtKB-KW"/>
</dbReference>
<comment type="caution">
    <text evidence="16">The sequence shown here is derived from an EMBL/GenBank/DDBJ whole genome shotgun (WGS) entry which is preliminary data.</text>
</comment>
<evidence type="ECO:0000313" key="17">
    <source>
        <dbReference type="Proteomes" id="UP000564573"/>
    </source>
</evidence>
<dbReference type="InterPro" id="IPR027417">
    <property type="entry name" value="P-loop_NTPase"/>
</dbReference>
<dbReference type="InterPro" id="IPR057325">
    <property type="entry name" value="DeaD_dimer"/>
</dbReference>
<dbReference type="PROSITE" id="PS51195">
    <property type="entry name" value="Q_MOTIF"/>
    <property type="match status" value="1"/>
</dbReference>
<evidence type="ECO:0000256" key="4">
    <source>
        <dbReference type="ARBA" id="ARBA00022801"/>
    </source>
</evidence>
<dbReference type="AlphaFoldDB" id="A0A839XZU0"/>
<dbReference type="Pfam" id="PF03880">
    <property type="entry name" value="DbpA"/>
    <property type="match status" value="1"/>
</dbReference>
<evidence type="ECO:0000256" key="5">
    <source>
        <dbReference type="ARBA" id="ARBA00022806"/>
    </source>
</evidence>
<feature type="short sequence motif" description="Q motif" evidence="10">
    <location>
        <begin position="106"/>
        <end position="134"/>
    </location>
</feature>
<dbReference type="GO" id="GO:0003723">
    <property type="term" value="F:RNA binding"/>
    <property type="evidence" value="ECO:0007669"/>
    <property type="project" value="UniProtKB-ARBA"/>
</dbReference>
<sequence length="663" mass="69841">MNDTATGDSTDSATGAAATSDDNDSNAGDPNPGEPTAAVAATADTTEAGYDTADTDTDTDDDTAEDEDEDTPGPAADATADTAAADTDEDAADTVDSDEGSGEAGVTFADLDLRPELLGALSSLGYEEPTPIQREAIPPMLAGRDLVGQAATGTGKTAAFALPILQRITGHGKGAGPKALVLTPTRELAVQVSEALHRYGSELGTRVLPIYGGQPIGRQLKALERGVDVVIATPGRALDHLSRGTLSLGELSMAVLDEADEMLDMGFAEDIDAIFAEMPTERQTMLFSATMPPRINGLVKRFLADPVQISVGRERTAGGAESPITQTAYVVPRGHKPAALGRVLDVESPAAAIVFCRTRDEVDTLTETLNGRGYRAEPLHGGMNQLQRDRVVERLRGSSADLVVATDVAARGLDIDQLTHVVNYNVPSAPESYTHRIGRVGRAGREGTAITLAEPREHRMLKTIERVTGHKIAVKKLPTIADLRAQRLEQTRSSLTEALQDTADLDRFRSVVEPLADEYDVVEIALAAVKLAHEAGGSITEEEEIPEVKAWPPAEGKRGGKREGGQGNGPGGKQKGARAVGPGMTRLFVGVGRTSGVRPQDLVGAIAGESRLRGRDIGAIDIADRFSLVDVPSGAAEDVIAALKGTSIKGRKATVRRERYQKK</sequence>
<dbReference type="PANTHER" id="PTHR47959">
    <property type="entry name" value="ATP-DEPENDENT RNA HELICASE RHLE-RELATED"/>
    <property type="match status" value="1"/>
</dbReference>
<feature type="region of interest" description="Disordered" evidence="12">
    <location>
        <begin position="540"/>
        <end position="579"/>
    </location>
</feature>
<evidence type="ECO:0000256" key="2">
    <source>
        <dbReference type="ARBA" id="ARBA00022490"/>
    </source>
</evidence>
<dbReference type="PROSITE" id="PS51192">
    <property type="entry name" value="HELICASE_ATP_BIND_1"/>
    <property type="match status" value="1"/>
</dbReference>
<evidence type="ECO:0000256" key="9">
    <source>
        <dbReference type="ARBA" id="ARBA00047984"/>
    </source>
</evidence>
<reference evidence="16 17" key="1">
    <citation type="submission" date="2020-08" db="EMBL/GenBank/DDBJ databases">
        <title>Sequencing the genomes of 1000 actinobacteria strains.</title>
        <authorList>
            <person name="Klenk H.-P."/>
        </authorList>
    </citation>
    <scope>NUCLEOTIDE SEQUENCE [LARGE SCALE GENOMIC DNA]</scope>
    <source>
        <strain evidence="16 17">DSM 45267</strain>
    </source>
</reference>
<dbReference type="Pfam" id="PF00271">
    <property type="entry name" value="Helicase_C"/>
    <property type="match status" value="1"/>
</dbReference>
<dbReference type="InterPro" id="IPR005580">
    <property type="entry name" value="DbpA/CsdA_RNA-bd_dom"/>
</dbReference>
<evidence type="ECO:0000256" key="10">
    <source>
        <dbReference type="PROSITE-ProRule" id="PRU00552"/>
    </source>
</evidence>
<evidence type="ECO:0000256" key="12">
    <source>
        <dbReference type="SAM" id="MobiDB-lite"/>
    </source>
</evidence>
<name>A0A839XZU0_9PSEU</name>
<gene>
    <name evidence="16" type="ORF">FB384_004862</name>
</gene>
<evidence type="ECO:0000256" key="1">
    <source>
        <dbReference type="ARBA" id="ARBA00012552"/>
    </source>
</evidence>
<keyword evidence="6 11" id="KW-0067">ATP-binding</keyword>
<evidence type="ECO:0000256" key="7">
    <source>
        <dbReference type="ARBA" id="ARBA00023016"/>
    </source>
</evidence>
<keyword evidence="17" id="KW-1185">Reference proteome</keyword>
<dbReference type="InterPro" id="IPR014001">
    <property type="entry name" value="Helicase_ATP-bd"/>
</dbReference>
<feature type="compositionally biased region" description="Basic and acidic residues" evidence="12">
    <location>
        <begin position="555"/>
        <end position="564"/>
    </location>
</feature>
<proteinExistence type="inferred from homology"/>
<dbReference type="InterPro" id="IPR001650">
    <property type="entry name" value="Helicase_C-like"/>
</dbReference>
<dbReference type="Pfam" id="PF00270">
    <property type="entry name" value="DEAD"/>
    <property type="match status" value="1"/>
</dbReference>
<dbReference type="SMART" id="SM00490">
    <property type="entry name" value="HELICc"/>
    <property type="match status" value="1"/>
</dbReference>
<feature type="domain" description="Helicase C-terminal" evidence="14">
    <location>
        <begin position="339"/>
        <end position="484"/>
    </location>
</feature>
<dbReference type="GO" id="GO:0003724">
    <property type="term" value="F:RNA helicase activity"/>
    <property type="evidence" value="ECO:0007669"/>
    <property type="project" value="UniProtKB-EC"/>
</dbReference>
<evidence type="ECO:0000256" key="11">
    <source>
        <dbReference type="RuleBase" id="RU000492"/>
    </source>
</evidence>
<evidence type="ECO:0000256" key="6">
    <source>
        <dbReference type="ARBA" id="ARBA00022840"/>
    </source>
</evidence>
<dbReference type="PANTHER" id="PTHR47959:SF1">
    <property type="entry name" value="ATP-DEPENDENT RNA HELICASE DBPA"/>
    <property type="match status" value="1"/>
</dbReference>
<feature type="compositionally biased region" description="Low complexity" evidence="12">
    <location>
        <begin position="1"/>
        <end position="29"/>
    </location>
</feature>
<feature type="region of interest" description="Disordered" evidence="12">
    <location>
        <begin position="1"/>
        <end position="108"/>
    </location>
</feature>
<feature type="compositionally biased region" description="Gly residues" evidence="12">
    <location>
        <begin position="565"/>
        <end position="574"/>
    </location>
</feature>
<feature type="domain" description="DEAD-box RNA helicase Q" evidence="15">
    <location>
        <begin position="106"/>
        <end position="134"/>
    </location>
</feature>
<evidence type="ECO:0000259" key="13">
    <source>
        <dbReference type="PROSITE" id="PS51192"/>
    </source>
</evidence>
<dbReference type="CDD" id="cd18787">
    <property type="entry name" value="SF2_C_DEAD"/>
    <property type="match status" value="1"/>
</dbReference>
<feature type="compositionally biased region" description="Acidic residues" evidence="12">
    <location>
        <begin position="86"/>
        <end position="101"/>
    </location>
</feature>
<organism evidence="16 17">
    <name type="scientific">Prauserella sediminis</name>
    <dbReference type="NCBI Taxonomy" id="577680"/>
    <lineage>
        <taxon>Bacteria</taxon>
        <taxon>Bacillati</taxon>
        <taxon>Actinomycetota</taxon>
        <taxon>Actinomycetes</taxon>
        <taxon>Pseudonocardiales</taxon>
        <taxon>Pseudonocardiaceae</taxon>
        <taxon>Prauserella</taxon>
        <taxon>Prauserella salsuginis group</taxon>
    </lineage>
</organism>
<protein>
    <recommendedName>
        <fullName evidence="1">RNA helicase</fullName>
        <ecNumber evidence="1">3.6.4.13</ecNumber>
    </recommendedName>
</protein>
<evidence type="ECO:0000313" key="16">
    <source>
        <dbReference type="EMBL" id="MBB3665903.1"/>
    </source>
</evidence>
<dbReference type="Gene3D" id="3.30.70.330">
    <property type="match status" value="1"/>
</dbReference>
<evidence type="ECO:0000256" key="8">
    <source>
        <dbReference type="ARBA" id="ARBA00038437"/>
    </source>
</evidence>
<dbReference type="GO" id="GO:0005829">
    <property type="term" value="C:cytosol"/>
    <property type="evidence" value="ECO:0007669"/>
    <property type="project" value="TreeGrafter"/>
</dbReference>
<dbReference type="GO" id="GO:0005524">
    <property type="term" value="F:ATP binding"/>
    <property type="evidence" value="ECO:0007669"/>
    <property type="project" value="UniProtKB-KW"/>
</dbReference>
<dbReference type="SUPFAM" id="SSF52540">
    <property type="entry name" value="P-loop containing nucleoside triphosphate hydrolases"/>
    <property type="match status" value="1"/>
</dbReference>
<feature type="compositionally biased region" description="Low complexity" evidence="12">
    <location>
        <begin position="36"/>
        <end position="52"/>
    </location>
</feature>
<keyword evidence="7" id="KW-0346">Stress response</keyword>
<dbReference type="InterPro" id="IPR050079">
    <property type="entry name" value="DEAD_box_RNA_helicase"/>
</dbReference>
<dbReference type="CDD" id="cd00268">
    <property type="entry name" value="DEADc"/>
    <property type="match status" value="1"/>
</dbReference>
<dbReference type="InterPro" id="IPR011545">
    <property type="entry name" value="DEAD/DEAH_box_helicase_dom"/>
</dbReference>
<dbReference type="Proteomes" id="UP000564573">
    <property type="component" value="Unassembled WGS sequence"/>
</dbReference>
<dbReference type="CDD" id="cd12252">
    <property type="entry name" value="RRM_DbpA"/>
    <property type="match status" value="1"/>
</dbReference>
<dbReference type="SMART" id="SM00487">
    <property type="entry name" value="DEXDc"/>
    <property type="match status" value="1"/>
</dbReference>
<dbReference type="PROSITE" id="PS00039">
    <property type="entry name" value="DEAD_ATP_HELICASE"/>
    <property type="match status" value="1"/>
</dbReference>
<dbReference type="EMBL" id="JACIBS010000008">
    <property type="protein sequence ID" value="MBB3665903.1"/>
    <property type="molecule type" value="Genomic_DNA"/>
</dbReference>
<dbReference type="Pfam" id="PF25399">
    <property type="entry name" value="DeaD_dimer"/>
    <property type="match status" value="1"/>
</dbReference>
<feature type="compositionally biased region" description="Low complexity" evidence="12">
    <location>
        <begin position="72"/>
        <end position="85"/>
    </location>
</feature>
<accession>A0A839XZU0</accession>
<feature type="domain" description="Helicase ATP-binding" evidence="13">
    <location>
        <begin position="137"/>
        <end position="309"/>
    </location>
</feature>
<dbReference type="InterPro" id="IPR044742">
    <property type="entry name" value="DEAD/DEAH_RhlB"/>
</dbReference>
<dbReference type="FunFam" id="3.40.50.300:FF:000108">
    <property type="entry name" value="ATP-dependent RNA helicase RhlE"/>
    <property type="match status" value="1"/>
</dbReference>
<dbReference type="EC" id="3.6.4.13" evidence="1"/>
<comment type="catalytic activity">
    <reaction evidence="9">
        <text>ATP + H2O = ADP + phosphate + H(+)</text>
        <dbReference type="Rhea" id="RHEA:13065"/>
        <dbReference type="ChEBI" id="CHEBI:15377"/>
        <dbReference type="ChEBI" id="CHEBI:15378"/>
        <dbReference type="ChEBI" id="CHEBI:30616"/>
        <dbReference type="ChEBI" id="CHEBI:43474"/>
        <dbReference type="ChEBI" id="CHEBI:456216"/>
        <dbReference type="EC" id="3.6.4.13"/>
    </reaction>
</comment>
<dbReference type="InterPro" id="IPR000629">
    <property type="entry name" value="RNA-helicase_DEAD-box_CS"/>
</dbReference>
<feature type="compositionally biased region" description="Acidic residues" evidence="12">
    <location>
        <begin position="53"/>
        <end position="71"/>
    </location>
</feature>
<evidence type="ECO:0000259" key="14">
    <source>
        <dbReference type="PROSITE" id="PS51194"/>
    </source>
</evidence>